<evidence type="ECO:0000313" key="3">
    <source>
        <dbReference type="EMBL" id="CAE0373777.1"/>
    </source>
</evidence>
<keyword evidence="2" id="KW-0472">Membrane</keyword>
<keyword evidence="1" id="KW-0175">Coiled coil</keyword>
<accession>A0A7S3K645</accession>
<dbReference type="InterPro" id="IPR037219">
    <property type="entry name" value="Peptidase_M41-like"/>
</dbReference>
<proteinExistence type="predicted"/>
<keyword evidence="2" id="KW-0812">Transmembrane</keyword>
<dbReference type="SUPFAM" id="SSF140990">
    <property type="entry name" value="FtsH protease domain-like"/>
    <property type="match status" value="1"/>
</dbReference>
<feature type="transmembrane region" description="Helical" evidence="2">
    <location>
        <begin position="136"/>
        <end position="155"/>
    </location>
</feature>
<dbReference type="PANTHER" id="PTHR33471:SF7">
    <property type="entry name" value="ATP-DEPENDENT ZINC METALLOPROTEASE-RELATED"/>
    <property type="match status" value="1"/>
</dbReference>
<dbReference type="GO" id="GO:0004222">
    <property type="term" value="F:metalloendopeptidase activity"/>
    <property type="evidence" value="ECO:0007669"/>
    <property type="project" value="InterPro"/>
</dbReference>
<gene>
    <name evidence="3" type="ORF">ALAG00032_LOCUS14579</name>
</gene>
<dbReference type="GO" id="GO:0006508">
    <property type="term" value="P:proteolysis"/>
    <property type="evidence" value="ECO:0007669"/>
    <property type="project" value="InterPro"/>
</dbReference>
<dbReference type="Gene3D" id="1.20.58.760">
    <property type="entry name" value="Peptidase M41"/>
    <property type="match status" value="1"/>
</dbReference>
<dbReference type="EMBL" id="HBIJ01022356">
    <property type="protein sequence ID" value="CAE0373777.1"/>
    <property type="molecule type" value="Transcribed_RNA"/>
</dbReference>
<organism evidence="3">
    <name type="scientific">Aureoumbra lagunensis</name>
    <dbReference type="NCBI Taxonomy" id="44058"/>
    <lineage>
        <taxon>Eukaryota</taxon>
        <taxon>Sar</taxon>
        <taxon>Stramenopiles</taxon>
        <taxon>Ochrophyta</taxon>
        <taxon>Pelagophyceae</taxon>
        <taxon>Pelagomonadales</taxon>
        <taxon>Aureoumbra</taxon>
    </lineage>
</organism>
<feature type="coiled-coil region" evidence="1">
    <location>
        <begin position="1"/>
        <end position="28"/>
    </location>
</feature>
<feature type="transmembrane region" description="Helical" evidence="2">
    <location>
        <begin position="107"/>
        <end position="129"/>
    </location>
</feature>
<protein>
    <submittedName>
        <fullName evidence="3">Uncharacterized protein</fullName>
    </submittedName>
</protein>
<evidence type="ECO:0000256" key="1">
    <source>
        <dbReference type="SAM" id="Coils"/>
    </source>
</evidence>
<dbReference type="GO" id="GO:0005524">
    <property type="term" value="F:ATP binding"/>
    <property type="evidence" value="ECO:0007669"/>
    <property type="project" value="InterPro"/>
</dbReference>
<dbReference type="GO" id="GO:0004176">
    <property type="term" value="F:ATP-dependent peptidase activity"/>
    <property type="evidence" value="ECO:0007669"/>
    <property type="project" value="InterPro"/>
</dbReference>
<reference evidence="3" key="1">
    <citation type="submission" date="2021-01" db="EMBL/GenBank/DDBJ databases">
        <authorList>
            <person name="Corre E."/>
            <person name="Pelletier E."/>
            <person name="Niang G."/>
            <person name="Scheremetjew M."/>
            <person name="Finn R."/>
            <person name="Kale V."/>
            <person name="Holt S."/>
            <person name="Cochrane G."/>
            <person name="Meng A."/>
            <person name="Brown T."/>
            <person name="Cohen L."/>
        </authorList>
    </citation>
    <scope>NUCLEOTIDE SEQUENCE</scope>
    <source>
        <strain evidence="3">CCMP1510</strain>
    </source>
</reference>
<keyword evidence="2" id="KW-1133">Transmembrane helix</keyword>
<dbReference type="AlphaFoldDB" id="A0A7S3K645"/>
<name>A0A7S3K645_9STRA</name>
<sequence>MLGAENDAEALFKEAAKLRAEIGALTTEEKAEYHVDIEGLEARLKSGVNAAVLDSAKREWQDMRWKSATFDYEKGSSWTEARLRALTKIRGEDLLGMNSEQVSTQDLTTLTAVVFVLSGIGAIVSNLLLQGNLGAFASYIFAIVPIIFLAIGSSAPQLITDILTSTDDQSKAQQRRICHESAHLVAGYAIGLEIKDFSAGVAAPRVEFNDESMGNTNQRRPRSQVESLAVVALAGAVAEAKRFGSAKGAIEDLRTLQQLVNIADPPYKSNEEQQQLARRAAVRAAYLLDLDNLAARPADVGTFPSLGRSVLAAVEDAMVNPETDLPTIITVLEKAAAAAAL</sequence>
<evidence type="ECO:0000256" key="2">
    <source>
        <dbReference type="SAM" id="Phobius"/>
    </source>
</evidence>
<dbReference type="PANTHER" id="PTHR33471">
    <property type="entry name" value="ATP-DEPENDENT ZINC METALLOPROTEASE-RELATED"/>
    <property type="match status" value="1"/>
</dbReference>